<organism evidence="1 2">
    <name type="scientific">Clostridium beijerinckii</name>
    <name type="common">Clostridium MP</name>
    <dbReference type="NCBI Taxonomy" id="1520"/>
    <lineage>
        <taxon>Bacteria</taxon>
        <taxon>Bacillati</taxon>
        <taxon>Bacillota</taxon>
        <taxon>Clostridia</taxon>
        <taxon>Eubacteriales</taxon>
        <taxon>Clostridiaceae</taxon>
        <taxon>Clostridium</taxon>
    </lineage>
</organism>
<dbReference type="Proteomes" id="UP000631418">
    <property type="component" value="Unassembled WGS sequence"/>
</dbReference>
<dbReference type="RefSeq" id="WP_011968705.1">
    <property type="nucleotide sequence ID" value="NZ_CP073279.1"/>
</dbReference>
<evidence type="ECO:0000313" key="2">
    <source>
        <dbReference type="Proteomes" id="UP000631418"/>
    </source>
</evidence>
<comment type="caution">
    <text evidence="1">The sequence shown here is derived from an EMBL/GenBank/DDBJ whole genome shotgun (WGS) entry which is preliminary data.</text>
</comment>
<dbReference type="AlphaFoldDB" id="A0AAE2RUT8"/>
<proteinExistence type="predicted"/>
<dbReference type="EMBL" id="JADOEF010000004">
    <property type="protein sequence ID" value="MBF7811967.1"/>
    <property type="molecule type" value="Genomic_DNA"/>
</dbReference>
<gene>
    <name evidence="1" type="ORF">IS491_25580</name>
</gene>
<sequence>MNDTLKNIITSLGTSLIVSSVTFTLGLKSGKNQSDRQILRNKYRDISVHFSNLLDGINSTRPKKWADFKIIRNASRQESYPLMKEMRFDGQSIELKQKIVSTSEDLELRLMRYSDKYSKKLKIIQEYTISELENHCSNLIKHENYEICTTKDSNNKRYREYNYGIFIIGDELKNAIQDLKEDNIQGIRFTINIEYNKIQTLSIFKNTLDDILIEEFLDNIKKYSEANQNIIDLLQERENLIIETKNLIKDINKRVKEPITFIETIVGAITDIFKV</sequence>
<accession>A0AAE2RUT8</accession>
<evidence type="ECO:0000313" key="1">
    <source>
        <dbReference type="EMBL" id="MBF7811967.1"/>
    </source>
</evidence>
<name>A0AAE2RUT8_CLOBE</name>
<reference evidence="1" key="1">
    <citation type="submission" date="2020-11" db="EMBL/GenBank/DDBJ databases">
        <authorList>
            <person name="Thieme N."/>
            <person name="Liebl W."/>
            <person name="Zverlov V."/>
        </authorList>
    </citation>
    <scope>NUCLEOTIDE SEQUENCE</scope>
    <source>
        <strain evidence="1">NT08</strain>
    </source>
</reference>
<protein>
    <submittedName>
        <fullName evidence="1">Uncharacterized protein</fullName>
    </submittedName>
</protein>